<dbReference type="Proteomes" id="UP001235712">
    <property type="component" value="Unassembled WGS sequence"/>
</dbReference>
<evidence type="ECO:0008006" key="4">
    <source>
        <dbReference type="Google" id="ProtNLM"/>
    </source>
</evidence>
<feature type="region of interest" description="Disordered" evidence="1">
    <location>
        <begin position="1"/>
        <end position="98"/>
    </location>
</feature>
<feature type="compositionally biased region" description="Polar residues" evidence="1">
    <location>
        <begin position="60"/>
        <end position="74"/>
    </location>
</feature>
<evidence type="ECO:0000313" key="2">
    <source>
        <dbReference type="EMBL" id="MDP9829877.1"/>
    </source>
</evidence>
<evidence type="ECO:0000256" key="1">
    <source>
        <dbReference type="SAM" id="MobiDB-lite"/>
    </source>
</evidence>
<comment type="caution">
    <text evidence="2">The sequence shown here is derived from an EMBL/GenBank/DDBJ whole genome shotgun (WGS) entry which is preliminary data.</text>
</comment>
<protein>
    <recommendedName>
        <fullName evidence="4">YwqJ-like deaminase</fullName>
    </recommendedName>
</protein>
<feature type="compositionally biased region" description="Basic residues" evidence="1">
    <location>
        <begin position="7"/>
        <end position="17"/>
    </location>
</feature>
<keyword evidence="3" id="KW-1185">Reference proteome</keyword>
<gene>
    <name evidence="2" type="ORF">J2S57_005626</name>
</gene>
<dbReference type="RefSeq" id="WP_307248514.1">
    <property type="nucleotide sequence ID" value="NZ_JAUSQZ010000001.1"/>
</dbReference>
<reference evidence="2 3" key="1">
    <citation type="submission" date="2023-07" db="EMBL/GenBank/DDBJ databases">
        <title>Sequencing the genomes of 1000 actinobacteria strains.</title>
        <authorList>
            <person name="Klenk H.-P."/>
        </authorList>
    </citation>
    <scope>NUCLEOTIDE SEQUENCE [LARGE SCALE GENOMIC DNA]</scope>
    <source>
        <strain evidence="2 3">DSM 44388</strain>
    </source>
</reference>
<feature type="compositionally biased region" description="Basic and acidic residues" evidence="1">
    <location>
        <begin position="85"/>
        <end position="98"/>
    </location>
</feature>
<accession>A0ABT9PBL7</accession>
<organism evidence="2 3">
    <name type="scientific">Kineosporia succinea</name>
    <dbReference type="NCBI Taxonomy" id="84632"/>
    <lineage>
        <taxon>Bacteria</taxon>
        <taxon>Bacillati</taxon>
        <taxon>Actinomycetota</taxon>
        <taxon>Actinomycetes</taxon>
        <taxon>Kineosporiales</taxon>
        <taxon>Kineosporiaceae</taxon>
        <taxon>Kineosporia</taxon>
    </lineage>
</organism>
<dbReference type="EMBL" id="JAUSQZ010000001">
    <property type="protein sequence ID" value="MDP9829877.1"/>
    <property type="molecule type" value="Genomic_DNA"/>
</dbReference>
<proteinExistence type="predicted"/>
<feature type="compositionally biased region" description="Polar residues" evidence="1">
    <location>
        <begin position="23"/>
        <end position="41"/>
    </location>
</feature>
<evidence type="ECO:0000313" key="3">
    <source>
        <dbReference type="Proteomes" id="UP001235712"/>
    </source>
</evidence>
<name>A0ABT9PBL7_9ACTN</name>
<sequence>MAEETHHHARRNRRKKAQPAPFTPTTSAADARQSTPVTTSLVERPGDSTYTRNPWGVTASPGTTSLAQIQQEQAPRQAAPTPRGRGWELRETTRADQKQRTIEVAQKLSSNVRFEDAPGRIQHLQTERTHALEEGGAQAHGITTSVVTLNGAPIGTGKNRTVGNEQGQIVDLGTLRSLGERFGFDPAAHQRAFGCAEVYAVANAIAAKKLKDFPPDAFRGWKITTRGPGGMHKDACPDCAVMLAKLGIGIERA</sequence>